<evidence type="ECO:0000313" key="2">
    <source>
        <dbReference type="Proteomes" id="UP000003150"/>
    </source>
</evidence>
<organism evidence="1 2">
    <name type="scientific">Schaalia odontolytica F0309</name>
    <dbReference type="NCBI Taxonomy" id="649742"/>
    <lineage>
        <taxon>Bacteria</taxon>
        <taxon>Bacillati</taxon>
        <taxon>Actinomycetota</taxon>
        <taxon>Actinomycetes</taxon>
        <taxon>Actinomycetales</taxon>
        <taxon>Actinomycetaceae</taxon>
        <taxon>Schaalia</taxon>
    </lineage>
</organism>
<reference evidence="1 2" key="1">
    <citation type="submission" date="2009-10" db="EMBL/GenBank/DDBJ databases">
        <authorList>
            <person name="Weinstock G."/>
            <person name="Sodergren E."/>
            <person name="Clifton S."/>
            <person name="Fulton L."/>
            <person name="Fulton B."/>
            <person name="Courtney L."/>
            <person name="Fronick C."/>
            <person name="Harrison M."/>
            <person name="Strong C."/>
            <person name="Farmer C."/>
            <person name="Delahaunty K."/>
            <person name="Markovic C."/>
            <person name="Hall O."/>
            <person name="Minx P."/>
            <person name="Tomlinson C."/>
            <person name="Mitreva M."/>
            <person name="Nelson J."/>
            <person name="Hou S."/>
            <person name="Wollam A."/>
            <person name="Pepin K.H."/>
            <person name="Johnson M."/>
            <person name="Bhonagiri V."/>
            <person name="Nash W.E."/>
            <person name="Warren W."/>
            <person name="Chinwalla A."/>
            <person name="Mardis E.R."/>
            <person name="Wilson R.K."/>
        </authorList>
    </citation>
    <scope>NUCLEOTIDE SEQUENCE [LARGE SCALE GENOMIC DNA]</scope>
    <source>
        <strain evidence="1 2">F0309</strain>
    </source>
</reference>
<dbReference type="Proteomes" id="UP000003150">
    <property type="component" value="Unassembled WGS sequence"/>
</dbReference>
<dbReference type="HOGENOM" id="CLU_3283613_0_0_11"/>
<evidence type="ECO:0000313" key="1">
    <source>
        <dbReference type="EMBL" id="EFF78673.1"/>
    </source>
</evidence>
<name>D4U2E5_9ACTO</name>
<comment type="caution">
    <text evidence="1">The sequence shown here is derived from an EMBL/GenBank/DDBJ whole genome shotgun (WGS) entry which is preliminary data.</text>
</comment>
<dbReference type="EMBL" id="ACYT02000095">
    <property type="protein sequence ID" value="EFF78673.1"/>
    <property type="molecule type" value="Genomic_DNA"/>
</dbReference>
<protein>
    <submittedName>
        <fullName evidence="1">Uncharacterized protein</fullName>
    </submittedName>
</protein>
<proteinExistence type="predicted"/>
<gene>
    <name evidence="1" type="ORF">HMPREF0970_02403</name>
</gene>
<sequence>MTAANTSTQLSDAPHTRIDAAHTFISKQHHGIDAADKFRD</sequence>
<dbReference type="AlphaFoldDB" id="D4U2E5"/>
<accession>D4U2E5</accession>